<comment type="caution">
    <text evidence="23">The sequence shown here is derived from an EMBL/GenBank/DDBJ whole genome shotgun (WGS) entry which is preliminary data.</text>
</comment>
<keyword evidence="12" id="KW-0628">Postsynaptic cell membrane</keyword>
<keyword evidence="9 20" id="KW-0472">Membrane</keyword>
<keyword evidence="11" id="KW-0325">Glycoprotein</keyword>
<dbReference type="GO" id="GO:0004970">
    <property type="term" value="F:glutamate-gated receptor activity"/>
    <property type="evidence" value="ECO:0007669"/>
    <property type="project" value="UniProtKB-ARBA"/>
</dbReference>
<dbReference type="InterPro" id="IPR028082">
    <property type="entry name" value="Peripla_BP_I"/>
</dbReference>
<evidence type="ECO:0000313" key="23">
    <source>
        <dbReference type="EMBL" id="CAH0746834.1"/>
    </source>
</evidence>
<dbReference type="Pfam" id="PF00060">
    <property type="entry name" value="Lig_chan"/>
    <property type="match status" value="1"/>
</dbReference>
<evidence type="ECO:0000256" key="9">
    <source>
        <dbReference type="ARBA" id="ARBA00023136"/>
    </source>
</evidence>
<evidence type="ECO:0000256" key="17">
    <source>
        <dbReference type="PIRSR" id="PIRSR601508-1"/>
    </source>
</evidence>
<feature type="binding site" evidence="17">
    <location>
        <position position="733"/>
    </location>
    <ligand>
        <name>L-glutamate</name>
        <dbReference type="ChEBI" id="CHEBI:29985"/>
    </ligand>
</feature>
<keyword evidence="7" id="KW-0770">Synapse</keyword>
<feature type="domain" description="Ionotropic glutamate receptor C-terminal" evidence="21">
    <location>
        <begin position="648"/>
        <end position="1019"/>
    </location>
</feature>
<dbReference type="CDD" id="cd13714">
    <property type="entry name" value="PBP2_iGluR_Kainate"/>
    <property type="match status" value="1"/>
</dbReference>
<evidence type="ECO:0000256" key="7">
    <source>
        <dbReference type="ARBA" id="ARBA00023018"/>
    </source>
</evidence>
<evidence type="ECO:0000256" key="4">
    <source>
        <dbReference type="ARBA" id="ARBA00022692"/>
    </source>
</evidence>
<feature type="domain" description="Ionotropic glutamate receptor L-glutamate and glycine-binding" evidence="22">
    <location>
        <begin position="658"/>
        <end position="722"/>
    </location>
</feature>
<comment type="similarity">
    <text evidence="1">Belongs to the glutamate-gated ion channel (TC 1.A.10.1) family.</text>
</comment>
<evidence type="ECO:0000256" key="1">
    <source>
        <dbReference type="ARBA" id="ARBA00008685"/>
    </source>
</evidence>
<feature type="site" description="Interaction with the cone snail toxin Con-ikot-ikot" evidence="18">
    <location>
        <position position="1002"/>
    </location>
</feature>
<evidence type="ECO:0000256" key="19">
    <source>
        <dbReference type="PIRSR" id="PIRSR601508-3"/>
    </source>
</evidence>
<keyword evidence="19" id="KW-1015">Disulfide bond</keyword>
<evidence type="ECO:0000256" key="6">
    <source>
        <dbReference type="ARBA" id="ARBA00022989"/>
    </source>
</evidence>
<evidence type="ECO:0000256" key="5">
    <source>
        <dbReference type="ARBA" id="ARBA00022729"/>
    </source>
</evidence>
<keyword evidence="14" id="KW-0407">Ion channel</keyword>
<evidence type="ECO:0000256" key="12">
    <source>
        <dbReference type="ARBA" id="ARBA00023257"/>
    </source>
</evidence>
<dbReference type="Gene3D" id="3.40.190.10">
    <property type="entry name" value="Periplasmic binding protein-like II"/>
    <property type="match status" value="2"/>
</dbReference>
<feature type="transmembrane region" description="Helical" evidence="20">
    <location>
        <begin position="778"/>
        <end position="797"/>
    </location>
</feature>
<dbReference type="SMART" id="SM00079">
    <property type="entry name" value="PBPe"/>
    <property type="match status" value="1"/>
</dbReference>
<dbReference type="Pfam" id="PF10613">
    <property type="entry name" value="Lig_chan-Glu_bd"/>
    <property type="match status" value="1"/>
</dbReference>
<dbReference type="FunFam" id="3.40.190.10:FF:000147">
    <property type="entry name" value="Uncharacterized protein, isoform C"/>
    <property type="match status" value="1"/>
</dbReference>
<feature type="disulfide bond" evidence="19">
    <location>
        <begin position="967"/>
        <end position="1025"/>
    </location>
</feature>
<evidence type="ECO:0000256" key="20">
    <source>
        <dbReference type="SAM" id="Phobius"/>
    </source>
</evidence>
<feature type="binding site" evidence="17">
    <location>
        <position position="738"/>
    </location>
    <ligand>
        <name>L-glutamate</name>
        <dbReference type="ChEBI" id="CHEBI:29985"/>
    </ligand>
</feature>
<dbReference type="CDD" id="cd06382">
    <property type="entry name" value="PBP1_iGluR_Kainate"/>
    <property type="match status" value="1"/>
</dbReference>
<evidence type="ECO:0000256" key="14">
    <source>
        <dbReference type="ARBA" id="ARBA00023303"/>
    </source>
</evidence>
<sequence>MCGGDVIYEGVIRGGGGDRSTTYEKEKKAGKSSEGVRRTGVCCFPVLRVRTAEQQVRRYTVSACKVKTPSFPSVCNTDIHGARIVASRRYDRILLVFVAHGAGHFMDRFSLPKPRLYSSARVHLPRRKSLVLQRLCAQPSADGKRDLIGPRFSNFLANMGDTPSLAIQSEAFRFQLKRELNFQVPNLNLAGRLSRVSQLAWRRDEMWCFPAQLRFLFHFLVIILNLGSIHGKYTAKIVEDPPPREIGIAGLFGPEDSIEERSFRMAIDRINLNKNILPDVKLVPKIGIISETDSFNTSRTVCNLAAEGIAAVFGPNTDEVTGIVHSVCDTLDLPHIKTHWDISNEPLKGINIHPNADLLAQALIDTIEDMDWNTFTIVYENTEGLIRLQEVLKKHQRVINVHGHAPVTIKQLPEDADYRPLFKEILQSSENHIVLDCRTDLILDVLRQAKEVKMMGDYQSYILTSLDAHTLDYSEFTSTRTNITSLRLVNPNSTVVQYALQDWASEEQRLGIRSHLTADSITVEAALIHDAVYLFAEALHMILGTEKDLDTQSLQCGTLSGDAQWSGEKWLHGFKLSNFMKLLDIEGMTGPMRFNSTTGSRTYFELEISEILPHLKKIGSWDPLNKIKYTRTRSEMYEDIVQAISNKTFIVTSRLGEPYLMLREEDGLEGNDRFRGYSIDLIDAISKDLGFKYRFELVPDGNYGSLNKQTKKWNGLIKELQDMRADLAICDLTITYERRTAVDFTMPFMTLGISILYSKPEKQEPDLFSFLSPLSLEVWIFMATAYLGVSILLFILARCTPNEWENPHPCEAEPEELENALNLNNCLWFSLGSVLAQGCDILPKAVSTRLVAGMWWFFTLIMISSYTANLAAFLTKTGMETTISSVEDLAKQSKVKYGCLLGGSTGAFFSSSNDSLYQKMWSVMESTRPSVFVKTNAEGVDRVMKGKGSYAFFMESTSIEYQVERNCENLMQVGGLLDSKGYGIAMPFNSPYRTAISGSVLKLQESGGLRELKDKWWKVQGQEECVEGEQEDSQELGIANVGGVFVVLILGCSFAFFFALLEFLWNVRKVAVEEKLTLMEAFMVEVKFVLSCSENKPVRRRPESEMSNEMDTSFMQLNAKQ</sequence>
<dbReference type="GO" id="GO:0045211">
    <property type="term" value="C:postsynaptic membrane"/>
    <property type="evidence" value="ECO:0007669"/>
    <property type="project" value="UniProtKB-SubCell"/>
</dbReference>
<evidence type="ECO:0000256" key="10">
    <source>
        <dbReference type="ARBA" id="ARBA00023170"/>
    </source>
</evidence>
<keyword evidence="2" id="KW-0813">Transport</keyword>
<dbReference type="GO" id="GO:0008328">
    <property type="term" value="C:ionotropic glutamate receptor complex"/>
    <property type="evidence" value="ECO:0007669"/>
    <property type="project" value="UniProtKB-ARBA"/>
</dbReference>
<dbReference type="EMBL" id="CAKKNF020000001">
    <property type="protein sequence ID" value="CAH0746834.1"/>
    <property type="molecule type" value="Genomic_DNA"/>
</dbReference>
<evidence type="ECO:0000256" key="16">
    <source>
        <dbReference type="ARBA" id="ARBA00072754"/>
    </source>
</evidence>
<dbReference type="InterPro" id="IPR015683">
    <property type="entry name" value="Ionotropic_Glu_rcpt"/>
</dbReference>
<keyword evidence="3" id="KW-1003">Cell membrane</keyword>
<accession>A0AAI8Y394</accession>
<dbReference type="Gene3D" id="3.40.50.2300">
    <property type="match status" value="2"/>
</dbReference>
<feature type="binding site" evidence="17">
    <location>
        <position position="955"/>
    </location>
    <ligand>
        <name>L-glutamate</name>
        <dbReference type="ChEBI" id="CHEBI:29985"/>
    </ligand>
</feature>
<organism evidence="23 24">
    <name type="scientific">Bemisia tabaci</name>
    <name type="common">Sweetpotato whitefly</name>
    <name type="synonym">Aleurodes tabaci</name>
    <dbReference type="NCBI Taxonomy" id="7038"/>
    <lineage>
        <taxon>Eukaryota</taxon>
        <taxon>Metazoa</taxon>
        <taxon>Ecdysozoa</taxon>
        <taxon>Arthropoda</taxon>
        <taxon>Hexapoda</taxon>
        <taxon>Insecta</taxon>
        <taxon>Pterygota</taxon>
        <taxon>Neoptera</taxon>
        <taxon>Paraneoptera</taxon>
        <taxon>Hemiptera</taxon>
        <taxon>Sternorrhyncha</taxon>
        <taxon>Aleyrodoidea</taxon>
        <taxon>Aleyrodidae</taxon>
        <taxon>Aleyrodinae</taxon>
        <taxon>Bemisia</taxon>
    </lineage>
</organism>
<proteinExistence type="inferred from homology"/>
<feature type="binding site" evidence="17">
    <location>
        <position position="905"/>
    </location>
    <ligand>
        <name>L-glutamate</name>
        <dbReference type="ChEBI" id="CHEBI:29985"/>
    </ligand>
</feature>
<keyword evidence="10" id="KW-0675">Receptor</keyword>
<keyword evidence="5" id="KW-0732">Signal</keyword>
<keyword evidence="8" id="KW-0406">Ion transport</keyword>
<dbReference type="Gene3D" id="1.10.287.70">
    <property type="match status" value="1"/>
</dbReference>
<name>A0AAI8Y394_BEMTA</name>
<keyword evidence="6 20" id="KW-1133">Transmembrane helix</keyword>
<dbReference type="FunFam" id="3.40.190.10:FF:000061">
    <property type="entry name" value="Glutamate receptor, ionotropic kainate"/>
    <property type="match status" value="1"/>
</dbReference>
<evidence type="ECO:0000259" key="22">
    <source>
        <dbReference type="SMART" id="SM00918"/>
    </source>
</evidence>
<dbReference type="SUPFAM" id="SSF53822">
    <property type="entry name" value="Periplasmic binding protein-like I"/>
    <property type="match status" value="1"/>
</dbReference>
<evidence type="ECO:0000256" key="18">
    <source>
        <dbReference type="PIRSR" id="PIRSR601508-2"/>
    </source>
</evidence>
<dbReference type="SUPFAM" id="SSF53850">
    <property type="entry name" value="Periplasmic binding protein-like II"/>
    <property type="match status" value="1"/>
</dbReference>
<dbReference type="Proteomes" id="UP001152759">
    <property type="component" value="Unassembled WGS sequence"/>
</dbReference>
<keyword evidence="13" id="KW-1071">Ligand-gated ion channel</keyword>
<evidence type="ECO:0000259" key="21">
    <source>
        <dbReference type="SMART" id="SM00079"/>
    </source>
</evidence>
<dbReference type="FunFam" id="1.10.287.70:FF:000064">
    <property type="entry name" value="Glutamate receptor ionotropic, kainate"/>
    <property type="match status" value="1"/>
</dbReference>
<dbReference type="InterPro" id="IPR001508">
    <property type="entry name" value="Iono_Glu_rcpt_met"/>
</dbReference>
<evidence type="ECO:0000256" key="13">
    <source>
        <dbReference type="ARBA" id="ARBA00023286"/>
    </source>
</evidence>
<gene>
    <name evidence="23" type="ORF">BEMITA_LOCUS4</name>
</gene>
<dbReference type="InterPro" id="IPR019594">
    <property type="entry name" value="Glu/Gly-bd"/>
</dbReference>
<dbReference type="AlphaFoldDB" id="A0AAI8Y394"/>
<feature type="site" description="Crucial to convey clamshell closure to channel opening" evidence="18">
    <location>
        <position position="883"/>
    </location>
</feature>
<dbReference type="Pfam" id="PF01094">
    <property type="entry name" value="ANF_receptor"/>
    <property type="match status" value="1"/>
</dbReference>
<dbReference type="PANTHER" id="PTHR18966">
    <property type="entry name" value="IONOTROPIC GLUTAMATE RECEPTOR"/>
    <property type="match status" value="1"/>
</dbReference>
<feature type="disulfide bond" evidence="19">
    <location>
        <begin position="302"/>
        <end position="556"/>
    </location>
</feature>
<dbReference type="InterPro" id="IPR001828">
    <property type="entry name" value="ANF_lig-bd_rcpt"/>
</dbReference>
<dbReference type="InterPro" id="IPR001320">
    <property type="entry name" value="Iontro_rcpt_C"/>
</dbReference>
<dbReference type="PRINTS" id="PR00177">
    <property type="entry name" value="NMDARECEPTOR"/>
</dbReference>
<evidence type="ECO:0000256" key="8">
    <source>
        <dbReference type="ARBA" id="ARBA00023065"/>
    </source>
</evidence>
<dbReference type="SMART" id="SM00918">
    <property type="entry name" value="Lig_chan-Glu_bd"/>
    <property type="match status" value="1"/>
</dbReference>
<keyword evidence="4 20" id="KW-0812">Transmembrane</keyword>
<feature type="transmembrane region" description="Helical" evidence="20">
    <location>
        <begin position="1041"/>
        <end position="1065"/>
    </location>
</feature>
<reference evidence="23" key="1">
    <citation type="submission" date="2021-12" db="EMBL/GenBank/DDBJ databases">
        <authorList>
            <person name="King R."/>
        </authorList>
    </citation>
    <scope>NUCLEOTIDE SEQUENCE</scope>
</reference>
<feature type="binding site" evidence="17">
    <location>
        <position position="904"/>
    </location>
    <ligand>
        <name>L-glutamate</name>
        <dbReference type="ChEBI" id="CHEBI:29985"/>
    </ligand>
</feature>
<evidence type="ECO:0000256" key="11">
    <source>
        <dbReference type="ARBA" id="ARBA00023180"/>
    </source>
</evidence>
<feature type="transmembrane region" description="Helical" evidence="20">
    <location>
        <begin position="854"/>
        <end position="874"/>
    </location>
</feature>
<evidence type="ECO:0000256" key="2">
    <source>
        <dbReference type="ARBA" id="ARBA00022448"/>
    </source>
</evidence>
<evidence type="ECO:0000256" key="15">
    <source>
        <dbReference type="ARBA" id="ARBA00034104"/>
    </source>
</evidence>
<evidence type="ECO:0000256" key="3">
    <source>
        <dbReference type="ARBA" id="ARBA00022475"/>
    </source>
</evidence>
<protein>
    <recommendedName>
        <fullName evidence="16">Glutamate receptor 1</fullName>
    </recommendedName>
</protein>
<evidence type="ECO:0000313" key="24">
    <source>
        <dbReference type="Proteomes" id="UP001152759"/>
    </source>
</evidence>
<keyword evidence="24" id="KW-1185">Reference proteome</keyword>
<comment type="subcellular location">
    <subcellularLocation>
        <location evidence="15">Postsynaptic cell membrane</location>
        <topology evidence="15">Multi-pass membrane protein</topology>
    </subcellularLocation>
</comment>